<evidence type="ECO:0000256" key="2">
    <source>
        <dbReference type="ARBA" id="ARBA00022679"/>
    </source>
</evidence>
<feature type="domain" description="Methyltransferase" evidence="4">
    <location>
        <begin position="37"/>
        <end position="126"/>
    </location>
</feature>
<dbReference type="PANTHER" id="PTHR43464:SF19">
    <property type="entry name" value="UBIQUINONE BIOSYNTHESIS O-METHYLTRANSFERASE, MITOCHONDRIAL"/>
    <property type="match status" value="1"/>
</dbReference>
<sequence>MTEARFDETTYRPDPTRKSNAHAWAASYMANKGRFKVLEIGCATGLDLAPLLRGFPESQFVGLDISQENIREATKLYPNSKWAASDYMVFQERSFDLIISERSLSVFECSDDALASKLASDLQPGGVAVVTLPASCLCTTAHFTLKKTLRRLRSRPLDAFFLWLAQRLRPGVDKDTLADRVIYMYVVPRRIAGRKFYDVLARHGLTVEQDYGVMRCTPFETPHRLLALRKSAA</sequence>
<keyword evidence="1" id="KW-0489">Methyltransferase</keyword>
<reference evidence="5 6" key="1">
    <citation type="submission" date="2019-07" db="EMBL/GenBank/DDBJ databases">
        <title>Whole genome shotgun sequence of Reyranella soli NBRC 108950.</title>
        <authorList>
            <person name="Hosoyama A."/>
            <person name="Uohara A."/>
            <person name="Ohji S."/>
            <person name="Ichikawa N."/>
        </authorList>
    </citation>
    <scope>NUCLEOTIDE SEQUENCE [LARGE SCALE GENOMIC DNA]</scope>
    <source>
        <strain evidence="5 6">NBRC 108950</strain>
    </source>
</reference>
<gene>
    <name evidence="5" type="ORF">RSO01_02680</name>
</gene>
<evidence type="ECO:0000313" key="5">
    <source>
        <dbReference type="EMBL" id="GEP53102.1"/>
    </source>
</evidence>
<dbReference type="CDD" id="cd02440">
    <property type="entry name" value="AdoMet_MTases"/>
    <property type="match status" value="1"/>
</dbReference>
<proteinExistence type="predicted"/>
<dbReference type="RefSeq" id="WP_147145382.1">
    <property type="nucleotide sequence ID" value="NZ_BKAJ01000004.1"/>
</dbReference>
<keyword evidence="6" id="KW-1185">Reference proteome</keyword>
<dbReference type="GO" id="GO:0032259">
    <property type="term" value="P:methylation"/>
    <property type="evidence" value="ECO:0007669"/>
    <property type="project" value="UniProtKB-KW"/>
</dbReference>
<keyword evidence="2" id="KW-0808">Transferase</keyword>
<dbReference type="GO" id="GO:0008168">
    <property type="term" value="F:methyltransferase activity"/>
    <property type="evidence" value="ECO:0007669"/>
    <property type="project" value="UniProtKB-KW"/>
</dbReference>
<organism evidence="5 6">
    <name type="scientific">Reyranella soli</name>
    <dbReference type="NCBI Taxonomy" id="1230389"/>
    <lineage>
        <taxon>Bacteria</taxon>
        <taxon>Pseudomonadati</taxon>
        <taxon>Pseudomonadota</taxon>
        <taxon>Alphaproteobacteria</taxon>
        <taxon>Hyphomicrobiales</taxon>
        <taxon>Reyranellaceae</taxon>
        <taxon>Reyranella</taxon>
    </lineage>
</organism>
<dbReference type="SUPFAM" id="SSF53335">
    <property type="entry name" value="S-adenosyl-L-methionine-dependent methyltransferases"/>
    <property type="match status" value="1"/>
</dbReference>
<dbReference type="AlphaFoldDB" id="A0A512N296"/>
<evidence type="ECO:0000256" key="1">
    <source>
        <dbReference type="ARBA" id="ARBA00022603"/>
    </source>
</evidence>
<protein>
    <recommendedName>
        <fullName evidence="4">Methyltransferase domain-containing protein</fullName>
    </recommendedName>
</protein>
<accession>A0A512N296</accession>
<dbReference type="Pfam" id="PF13649">
    <property type="entry name" value="Methyltransf_25"/>
    <property type="match status" value="1"/>
</dbReference>
<dbReference type="InterPro" id="IPR029063">
    <property type="entry name" value="SAM-dependent_MTases_sf"/>
</dbReference>
<name>A0A512N296_9HYPH</name>
<keyword evidence="3" id="KW-0949">S-adenosyl-L-methionine</keyword>
<dbReference type="Proteomes" id="UP000321058">
    <property type="component" value="Unassembled WGS sequence"/>
</dbReference>
<dbReference type="EMBL" id="BKAJ01000004">
    <property type="protein sequence ID" value="GEP53102.1"/>
    <property type="molecule type" value="Genomic_DNA"/>
</dbReference>
<dbReference type="PANTHER" id="PTHR43464">
    <property type="entry name" value="METHYLTRANSFERASE"/>
    <property type="match status" value="1"/>
</dbReference>
<comment type="caution">
    <text evidence="5">The sequence shown here is derived from an EMBL/GenBank/DDBJ whole genome shotgun (WGS) entry which is preliminary data.</text>
</comment>
<evidence type="ECO:0000256" key="3">
    <source>
        <dbReference type="ARBA" id="ARBA00022691"/>
    </source>
</evidence>
<evidence type="ECO:0000259" key="4">
    <source>
        <dbReference type="Pfam" id="PF13649"/>
    </source>
</evidence>
<evidence type="ECO:0000313" key="6">
    <source>
        <dbReference type="Proteomes" id="UP000321058"/>
    </source>
</evidence>
<dbReference type="InterPro" id="IPR041698">
    <property type="entry name" value="Methyltransf_25"/>
</dbReference>
<dbReference type="OrthoDB" id="9802097at2"/>
<dbReference type="Gene3D" id="3.40.50.150">
    <property type="entry name" value="Vaccinia Virus protein VP39"/>
    <property type="match status" value="1"/>
</dbReference>